<dbReference type="Pfam" id="PF00386">
    <property type="entry name" value="C1q"/>
    <property type="match status" value="1"/>
</dbReference>
<feature type="domain" description="C1q" evidence="4">
    <location>
        <begin position="117"/>
        <end position="253"/>
    </location>
</feature>
<dbReference type="Gene3D" id="2.60.120.40">
    <property type="match status" value="1"/>
</dbReference>
<evidence type="ECO:0000259" key="4">
    <source>
        <dbReference type="PROSITE" id="PS50871"/>
    </source>
</evidence>
<protein>
    <recommendedName>
        <fullName evidence="4">C1q domain-containing protein</fullName>
    </recommendedName>
</protein>
<name>A0A2T7NT95_POMCA</name>
<evidence type="ECO:0000256" key="1">
    <source>
        <dbReference type="ARBA" id="ARBA00004613"/>
    </source>
</evidence>
<dbReference type="InterPro" id="IPR050392">
    <property type="entry name" value="Collagen/C1q_domain"/>
</dbReference>
<dbReference type="PANTHER" id="PTHR15427">
    <property type="entry name" value="EMILIN ELASTIN MICROFIBRIL INTERFACE-LOCATED PROTEIN ELASTIN MICROFIBRIL INTERFACER"/>
    <property type="match status" value="1"/>
</dbReference>
<dbReference type="PRINTS" id="PR00007">
    <property type="entry name" value="COMPLEMNTC1Q"/>
</dbReference>
<feature type="coiled-coil region" evidence="3">
    <location>
        <begin position="58"/>
        <end position="92"/>
    </location>
</feature>
<evidence type="ECO:0000313" key="5">
    <source>
        <dbReference type="EMBL" id="PVD24373.1"/>
    </source>
</evidence>
<accession>A0A2T7NT95</accession>
<dbReference type="GO" id="GO:0005581">
    <property type="term" value="C:collagen trimer"/>
    <property type="evidence" value="ECO:0007669"/>
    <property type="project" value="UniProtKB-KW"/>
</dbReference>
<keyword evidence="2" id="KW-0964">Secreted</keyword>
<keyword evidence="3" id="KW-0175">Coiled coil</keyword>
<dbReference type="OrthoDB" id="6058114at2759"/>
<dbReference type="SMART" id="SM00110">
    <property type="entry name" value="C1Q"/>
    <property type="match status" value="1"/>
</dbReference>
<dbReference type="Proteomes" id="UP000245119">
    <property type="component" value="Linkage Group LG9"/>
</dbReference>
<dbReference type="InterPro" id="IPR008983">
    <property type="entry name" value="Tumour_necrosis_fac-like_dom"/>
</dbReference>
<comment type="subcellular location">
    <subcellularLocation>
        <location evidence="1">Secreted</location>
    </subcellularLocation>
</comment>
<dbReference type="SUPFAM" id="SSF49842">
    <property type="entry name" value="TNF-like"/>
    <property type="match status" value="1"/>
</dbReference>
<dbReference type="PANTHER" id="PTHR15427:SF33">
    <property type="entry name" value="COLLAGEN IV NC1 DOMAIN-CONTAINING PROTEIN"/>
    <property type="match status" value="1"/>
</dbReference>
<evidence type="ECO:0000313" key="6">
    <source>
        <dbReference type="Proteomes" id="UP000245119"/>
    </source>
</evidence>
<organism evidence="5 6">
    <name type="scientific">Pomacea canaliculata</name>
    <name type="common">Golden apple snail</name>
    <dbReference type="NCBI Taxonomy" id="400727"/>
    <lineage>
        <taxon>Eukaryota</taxon>
        <taxon>Metazoa</taxon>
        <taxon>Spiralia</taxon>
        <taxon>Lophotrochozoa</taxon>
        <taxon>Mollusca</taxon>
        <taxon>Gastropoda</taxon>
        <taxon>Caenogastropoda</taxon>
        <taxon>Architaenioglossa</taxon>
        <taxon>Ampullarioidea</taxon>
        <taxon>Ampullariidae</taxon>
        <taxon>Pomacea</taxon>
    </lineage>
</organism>
<reference evidence="5 6" key="1">
    <citation type="submission" date="2018-04" db="EMBL/GenBank/DDBJ databases">
        <title>The genome of golden apple snail Pomacea canaliculata provides insight into stress tolerance and invasive adaptation.</title>
        <authorList>
            <person name="Liu C."/>
            <person name="Liu B."/>
            <person name="Ren Y."/>
            <person name="Zhang Y."/>
            <person name="Wang H."/>
            <person name="Li S."/>
            <person name="Jiang F."/>
            <person name="Yin L."/>
            <person name="Zhang G."/>
            <person name="Qian W."/>
            <person name="Fan W."/>
        </authorList>
    </citation>
    <scope>NUCLEOTIDE SEQUENCE [LARGE SCALE GENOMIC DNA]</scope>
    <source>
        <strain evidence="5">SZHN2017</strain>
        <tissue evidence="5">Muscle</tissue>
    </source>
</reference>
<keyword evidence="6" id="KW-1185">Reference proteome</keyword>
<sequence>MFRPGLLSGVTEGLEVPGRKHETDNVVDRSSGAPCGCKTVDNPLSALGTVLNSICSAVETNSNAAKAAESKMAAMEARVASIEKELEVKFEQCQTNLHVLLDHVTANFSSFEDSLRASKYQVGFTVRFSADPVTNVGANAIYQFNNVITNVGNGYNHQTGVFTAPVAGLYAFHLNIMGTNESPAVHLAIEKEGPEVIGHAWAEGSTDNYDQGSTTVVVSMQQGQQAWVRHQGGNTHIRGSNWSAFTGLLVQTQ</sequence>
<gene>
    <name evidence="5" type="ORF">C0Q70_14854</name>
</gene>
<comment type="caution">
    <text evidence="5">The sequence shown here is derived from an EMBL/GenBank/DDBJ whole genome shotgun (WGS) entry which is preliminary data.</text>
</comment>
<dbReference type="AlphaFoldDB" id="A0A2T7NT95"/>
<proteinExistence type="predicted"/>
<evidence type="ECO:0000256" key="2">
    <source>
        <dbReference type="ARBA" id="ARBA00022525"/>
    </source>
</evidence>
<evidence type="ECO:0000256" key="3">
    <source>
        <dbReference type="SAM" id="Coils"/>
    </source>
</evidence>
<dbReference type="PROSITE" id="PS50871">
    <property type="entry name" value="C1Q"/>
    <property type="match status" value="1"/>
</dbReference>
<dbReference type="EMBL" id="PZQS01000009">
    <property type="protein sequence ID" value="PVD24373.1"/>
    <property type="molecule type" value="Genomic_DNA"/>
</dbReference>
<dbReference type="InterPro" id="IPR001073">
    <property type="entry name" value="C1q_dom"/>
</dbReference>